<proteinExistence type="predicted"/>
<dbReference type="OrthoDB" id="3242376at2759"/>
<name>A0A9P6CIP1_9AGAR</name>
<keyword evidence="1" id="KW-1133">Transmembrane helix</keyword>
<evidence type="ECO:0000313" key="3">
    <source>
        <dbReference type="Proteomes" id="UP000807353"/>
    </source>
</evidence>
<comment type="caution">
    <text evidence="2">The sequence shown here is derived from an EMBL/GenBank/DDBJ whole genome shotgun (WGS) entry which is preliminary data.</text>
</comment>
<keyword evidence="3" id="KW-1185">Reference proteome</keyword>
<feature type="transmembrane region" description="Helical" evidence="1">
    <location>
        <begin position="21"/>
        <end position="43"/>
    </location>
</feature>
<gene>
    <name evidence="2" type="ORF">BDZ94DRAFT_1247901</name>
</gene>
<keyword evidence="1" id="KW-0812">Transmembrane</keyword>
<dbReference type="AlphaFoldDB" id="A0A9P6CIP1"/>
<feature type="transmembrane region" description="Helical" evidence="1">
    <location>
        <begin position="63"/>
        <end position="82"/>
    </location>
</feature>
<sequence length="172" mass="19486">MPFDKLHKRALGLSYKKTKGILFVMPAMLFDTIVGSFLTLGLYRRSGKCVHMPLTRLVIRDGLLYFAVVFASNILWVLVYTFASGHRTVVGTFFLRAVVSVAIMNSFQPALDFIPMAIWSGCITTTMISRLTLNLRMHDPSNELTFQTMSLKFRSTHQHAMSSSHTNDEDFI</sequence>
<feature type="transmembrane region" description="Helical" evidence="1">
    <location>
        <begin position="113"/>
        <end position="133"/>
    </location>
</feature>
<organism evidence="2 3">
    <name type="scientific">Collybia nuda</name>
    <dbReference type="NCBI Taxonomy" id="64659"/>
    <lineage>
        <taxon>Eukaryota</taxon>
        <taxon>Fungi</taxon>
        <taxon>Dikarya</taxon>
        <taxon>Basidiomycota</taxon>
        <taxon>Agaricomycotina</taxon>
        <taxon>Agaricomycetes</taxon>
        <taxon>Agaricomycetidae</taxon>
        <taxon>Agaricales</taxon>
        <taxon>Tricholomatineae</taxon>
        <taxon>Clitocybaceae</taxon>
        <taxon>Collybia</taxon>
    </lineage>
</organism>
<protein>
    <submittedName>
        <fullName evidence="2">Uncharacterized protein</fullName>
    </submittedName>
</protein>
<reference evidence="2" key="1">
    <citation type="submission" date="2020-11" db="EMBL/GenBank/DDBJ databases">
        <authorList>
            <consortium name="DOE Joint Genome Institute"/>
            <person name="Ahrendt S."/>
            <person name="Riley R."/>
            <person name="Andreopoulos W."/>
            <person name="Labutti K."/>
            <person name="Pangilinan J."/>
            <person name="Ruiz-Duenas F.J."/>
            <person name="Barrasa J.M."/>
            <person name="Sanchez-Garcia M."/>
            <person name="Camarero S."/>
            <person name="Miyauchi S."/>
            <person name="Serrano A."/>
            <person name="Linde D."/>
            <person name="Babiker R."/>
            <person name="Drula E."/>
            <person name="Ayuso-Fernandez I."/>
            <person name="Pacheco R."/>
            <person name="Padilla G."/>
            <person name="Ferreira P."/>
            <person name="Barriuso J."/>
            <person name="Kellner H."/>
            <person name="Castanera R."/>
            <person name="Alfaro M."/>
            <person name="Ramirez L."/>
            <person name="Pisabarro A.G."/>
            <person name="Kuo A."/>
            <person name="Tritt A."/>
            <person name="Lipzen A."/>
            <person name="He G."/>
            <person name="Yan M."/>
            <person name="Ng V."/>
            <person name="Cullen D."/>
            <person name="Martin F."/>
            <person name="Rosso M.-N."/>
            <person name="Henrissat B."/>
            <person name="Hibbett D."/>
            <person name="Martinez A.T."/>
            <person name="Grigoriev I.V."/>
        </authorList>
    </citation>
    <scope>NUCLEOTIDE SEQUENCE</scope>
    <source>
        <strain evidence="2">CBS 247.69</strain>
    </source>
</reference>
<evidence type="ECO:0000313" key="2">
    <source>
        <dbReference type="EMBL" id="KAF9467856.1"/>
    </source>
</evidence>
<evidence type="ECO:0000256" key="1">
    <source>
        <dbReference type="SAM" id="Phobius"/>
    </source>
</evidence>
<dbReference type="EMBL" id="MU150235">
    <property type="protein sequence ID" value="KAF9467856.1"/>
    <property type="molecule type" value="Genomic_DNA"/>
</dbReference>
<keyword evidence="1" id="KW-0472">Membrane</keyword>
<dbReference type="Proteomes" id="UP000807353">
    <property type="component" value="Unassembled WGS sequence"/>
</dbReference>
<accession>A0A9P6CIP1</accession>